<reference evidence="2 4" key="2">
    <citation type="submission" date="2023-10" db="EMBL/GenBank/DDBJ databases">
        <title>To unveil natural product biosynthetic capacity in Pseudoalteromonas.</title>
        <authorList>
            <person name="Wang J."/>
        </authorList>
    </citation>
    <scope>NUCLEOTIDE SEQUENCE [LARGE SCALE GENOMIC DNA]</scope>
    <source>
        <strain evidence="2 4">DSM 15914</strain>
    </source>
</reference>
<evidence type="ECO:0000313" key="2">
    <source>
        <dbReference type="EMBL" id="WOX29490.1"/>
    </source>
</evidence>
<dbReference type="RefSeq" id="WP_039491996.1">
    <property type="nucleotide sequence ID" value="NZ_CBCSDF010000014.1"/>
</dbReference>
<organism evidence="1 3">
    <name type="scientific">Pseudoalteromonas maricaloris</name>
    <dbReference type="NCBI Taxonomy" id="184924"/>
    <lineage>
        <taxon>Bacteria</taxon>
        <taxon>Pseudomonadati</taxon>
        <taxon>Pseudomonadota</taxon>
        <taxon>Gammaproteobacteria</taxon>
        <taxon>Alteromonadales</taxon>
        <taxon>Pseudoalteromonadaceae</taxon>
        <taxon>Pseudoalteromonas</taxon>
    </lineage>
</organism>
<keyword evidence="4" id="KW-1185">Reference proteome</keyword>
<dbReference type="EMBL" id="CP137578">
    <property type="protein sequence ID" value="WOX29490.1"/>
    <property type="molecule type" value="Genomic_DNA"/>
</dbReference>
<dbReference type="GeneID" id="98334821"/>
<dbReference type="AlphaFoldDB" id="A0A8I2KMC2"/>
<keyword evidence="2" id="KW-0378">Hydrolase</keyword>
<sequence>MDMDYTPIKQPDWLFAIGTIEGSEQREFPLGSGFAVNPLCIVTCKHVVVNINSKEPHRTSRLFVKSRHSRRSVKKVYCHPLLDLAIIELREPVNNVAPVISNRKASNISDNPRPNVSIGFPAKDGGWTMKIYHQPDEDFLANFESDINGDISFIKAGKGASEGFSGGALCSEHKGTVAVFGINTLGGLEFGVGGFITSHEILKFLDAQSAQSQLNFAPSNLIDWQQWLELDTAQSNVEMSLTQRQLACCQASGLEKTSITKALKFNGQTYQETFIFVPPSQANEQLSVEGGYWIQQSVMPAVNLQKHTIPLSGANFLQVTAIINQLQQENDLDIRLPTYQQWLNALTAEETYSLPKKARYPVAQVTSQNRQSHTDNHPLNLHLTPRGMYEYCAAEALHRISAYAPTFMHNGKLYQLSMPYRHNHHQVTFRLVLSELPNI</sequence>
<dbReference type="Pfam" id="PF13365">
    <property type="entry name" value="Trypsin_2"/>
    <property type="match status" value="1"/>
</dbReference>
<evidence type="ECO:0000313" key="1">
    <source>
        <dbReference type="EMBL" id="NLR22564.1"/>
    </source>
</evidence>
<proteinExistence type="predicted"/>
<dbReference type="SUPFAM" id="SSF50494">
    <property type="entry name" value="Trypsin-like serine proteases"/>
    <property type="match status" value="1"/>
</dbReference>
<dbReference type="GO" id="GO:0006508">
    <property type="term" value="P:proteolysis"/>
    <property type="evidence" value="ECO:0007669"/>
    <property type="project" value="UniProtKB-KW"/>
</dbReference>
<dbReference type="EMBL" id="WEIA01000009">
    <property type="protein sequence ID" value="NLR22564.1"/>
    <property type="molecule type" value="Genomic_DNA"/>
</dbReference>
<evidence type="ECO:0000313" key="3">
    <source>
        <dbReference type="Proteomes" id="UP000646877"/>
    </source>
</evidence>
<dbReference type="InterPro" id="IPR009003">
    <property type="entry name" value="Peptidase_S1_PA"/>
</dbReference>
<keyword evidence="2" id="KW-0645">Protease</keyword>
<reference evidence="1" key="1">
    <citation type="submission" date="2019-10" db="EMBL/GenBank/DDBJ databases">
        <authorList>
            <person name="Paulsen S."/>
        </authorList>
    </citation>
    <scope>NUCLEOTIDE SEQUENCE</scope>
    <source>
        <strain evidence="1">LMG 19692</strain>
    </source>
</reference>
<gene>
    <name evidence="1" type="ORF">F9Y85_14885</name>
    <name evidence="2" type="ORF">R5H13_04295</name>
</gene>
<accession>A0A8I2KMC2</accession>
<name>A0A8I2KMC2_9GAMM</name>
<dbReference type="Gene3D" id="2.40.10.120">
    <property type="match status" value="1"/>
</dbReference>
<protein>
    <submittedName>
        <fullName evidence="2">Serine protease</fullName>
    </submittedName>
    <submittedName>
        <fullName evidence="1">Trypsin-like peptidase domain-containing protein</fullName>
    </submittedName>
</protein>
<dbReference type="Proteomes" id="UP000646877">
    <property type="component" value="Unassembled WGS sequence"/>
</dbReference>
<evidence type="ECO:0000313" key="4">
    <source>
        <dbReference type="Proteomes" id="UP001304419"/>
    </source>
</evidence>
<dbReference type="GO" id="GO:0008233">
    <property type="term" value="F:peptidase activity"/>
    <property type="evidence" value="ECO:0007669"/>
    <property type="project" value="UniProtKB-KW"/>
</dbReference>
<dbReference type="Proteomes" id="UP001304419">
    <property type="component" value="Chromosome 1"/>
</dbReference>